<gene>
    <name evidence="1" type="ORF">EQG79_00465</name>
</gene>
<dbReference type="AlphaFoldDB" id="A0A4Q2UM26"/>
<reference evidence="1 2" key="1">
    <citation type="submission" date="2019-01" db="EMBL/GenBank/DDBJ databases">
        <title>Spirosoma flava sp. nov., a propanil-degrading bacterium isolated from herbicide-contaminated soil.</title>
        <authorList>
            <person name="Zhang L."/>
            <person name="Jiang J.-D."/>
        </authorList>
    </citation>
    <scope>NUCLEOTIDE SEQUENCE [LARGE SCALE GENOMIC DNA]</scope>
    <source>
        <strain evidence="1 2">TY50</strain>
    </source>
</reference>
<evidence type="ECO:0000313" key="1">
    <source>
        <dbReference type="EMBL" id="RYC70657.1"/>
    </source>
</evidence>
<protein>
    <submittedName>
        <fullName evidence="1">Uncharacterized protein</fullName>
    </submittedName>
</protein>
<dbReference type="Proteomes" id="UP000290407">
    <property type="component" value="Unassembled WGS sequence"/>
</dbReference>
<dbReference type="EMBL" id="SBLB01000001">
    <property type="protein sequence ID" value="RYC70657.1"/>
    <property type="molecule type" value="Genomic_DNA"/>
</dbReference>
<keyword evidence="2" id="KW-1185">Reference proteome</keyword>
<accession>A0A4Q2UM26</accession>
<sequence>MSQIKIGSSQVALILGTTGHVGQVEYSVNRVNWQDGNAVIVPIPPMQITVFVREKIRPGCETAIVVDVLPGSVCSTTITGIRWVSDVPSCAKYITGYRQA</sequence>
<proteinExistence type="predicted"/>
<comment type="caution">
    <text evidence="1">The sequence shown here is derived from an EMBL/GenBank/DDBJ whole genome shotgun (WGS) entry which is preliminary data.</text>
</comment>
<evidence type="ECO:0000313" key="2">
    <source>
        <dbReference type="Proteomes" id="UP000290407"/>
    </source>
</evidence>
<organism evidence="1 2">
    <name type="scientific">Spirosoma sordidisoli</name>
    <dbReference type="NCBI Taxonomy" id="2502893"/>
    <lineage>
        <taxon>Bacteria</taxon>
        <taxon>Pseudomonadati</taxon>
        <taxon>Bacteroidota</taxon>
        <taxon>Cytophagia</taxon>
        <taxon>Cytophagales</taxon>
        <taxon>Cytophagaceae</taxon>
        <taxon>Spirosoma</taxon>
    </lineage>
</organism>
<name>A0A4Q2UM26_9BACT</name>